<dbReference type="SUPFAM" id="SSF55874">
    <property type="entry name" value="ATPase domain of HSP90 chaperone/DNA topoisomerase II/histidine kinase"/>
    <property type="match status" value="1"/>
</dbReference>
<dbReference type="CDD" id="cd00082">
    <property type="entry name" value="HisKA"/>
    <property type="match status" value="1"/>
</dbReference>
<evidence type="ECO:0000256" key="1">
    <source>
        <dbReference type="ARBA" id="ARBA00000085"/>
    </source>
</evidence>
<feature type="transmembrane region" description="Helical" evidence="8">
    <location>
        <begin position="12"/>
        <end position="34"/>
    </location>
</feature>
<reference evidence="10 11" key="1">
    <citation type="submission" date="2016-04" db="EMBL/GenBank/DDBJ databases">
        <authorList>
            <person name="Chen L."/>
            <person name="Zhuang W."/>
            <person name="Wang G."/>
        </authorList>
    </citation>
    <scope>NUCLEOTIDE SEQUENCE [LARGE SCALE GENOMIC DNA]</scope>
    <source>
        <strain evidence="11">GR20</strain>
    </source>
</reference>
<comment type="caution">
    <text evidence="10">The sequence shown here is derived from an EMBL/GenBank/DDBJ whole genome shotgun (WGS) entry which is preliminary data.</text>
</comment>
<dbReference type="InterPro" id="IPR036097">
    <property type="entry name" value="HisK_dim/P_sf"/>
</dbReference>
<dbReference type="Pfam" id="PF00512">
    <property type="entry name" value="HisKA"/>
    <property type="match status" value="1"/>
</dbReference>
<evidence type="ECO:0000256" key="3">
    <source>
        <dbReference type="ARBA" id="ARBA00022553"/>
    </source>
</evidence>
<evidence type="ECO:0000256" key="2">
    <source>
        <dbReference type="ARBA" id="ARBA00012438"/>
    </source>
</evidence>
<dbReference type="PANTHER" id="PTHR45436:SF5">
    <property type="entry name" value="SENSOR HISTIDINE KINASE TRCS"/>
    <property type="match status" value="1"/>
</dbReference>
<dbReference type="InterPro" id="IPR003661">
    <property type="entry name" value="HisK_dim/P_dom"/>
</dbReference>
<evidence type="ECO:0000256" key="6">
    <source>
        <dbReference type="ARBA" id="ARBA00022777"/>
    </source>
</evidence>
<dbReference type="Proteomes" id="UP000192277">
    <property type="component" value="Unassembled WGS sequence"/>
</dbReference>
<evidence type="ECO:0000256" key="4">
    <source>
        <dbReference type="ARBA" id="ARBA00022679"/>
    </source>
</evidence>
<evidence type="ECO:0000313" key="10">
    <source>
        <dbReference type="EMBL" id="OQP39175.1"/>
    </source>
</evidence>
<feature type="transmembrane region" description="Helical" evidence="8">
    <location>
        <begin position="129"/>
        <end position="151"/>
    </location>
</feature>
<proteinExistence type="predicted"/>
<feature type="domain" description="Histidine kinase" evidence="9">
    <location>
        <begin position="218"/>
        <end position="419"/>
    </location>
</feature>
<keyword evidence="4" id="KW-0808">Transferase</keyword>
<dbReference type="SMART" id="SM00388">
    <property type="entry name" value="HisKA"/>
    <property type="match status" value="1"/>
</dbReference>
<sequence>MKLFSRYNRINITASIVVFVVGSVAFYFVLRAVLLKQLDASLHTEQTEIISYVQMHNKLPEVVNAYNQQITFAVTNELKPETIYYSEKGKDKEDNGEMEWMRKLAFDIKVGDKNYHVIITKSQVETEDMLQLVIMVGAGMIALILLAGYVVNRMVIKRLWRPFYKTVEEVEQYQLAKQQALQLPATGVSEFDLLNHQLISMTDRAQQDYQVVKEFSANAAHEMQTPLAVIRTNTEALMQDEYVLQHHDKSIQTIGQSVNRLTRLNHDLLLLARIENGQFSLQEKIDLDKIILQKTDELSELLASKRITLDTRLTPVHISCNHHLAEVIVNNLLNNAIRYNKEGGIIKIELTPQQLIISNTSLLPALEKEKVSQRFYRHPNTKADGNGLGLSIVKQVCAVTGYTLQYDYQQGLHVFSITL</sequence>
<dbReference type="PROSITE" id="PS50109">
    <property type="entry name" value="HIS_KIN"/>
    <property type="match status" value="1"/>
</dbReference>
<dbReference type="InterPro" id="IPR036890">
    <property type="entry name" value="HATPase_C_sf"/>
</dbReference>
<keyword evidence="11" id="KW-1185">Reference proteome</keyword>
<gene>
    <name evidence="10" type="ORF">A4D02_17770</name>
</gene>
<evidence type="ECO:0000256" key="7">
    <source>
        <dbReference type="ARBA" id="ARBA00022989"/>
    </source>
</evidence>
<keyword evidence="6" id="KW-0418">Kinase</keyword>
<dbReference type="RefSeq" id="WP_014217053.1">
    <property type="nucleotide sequence ID" value="NZ_LWBO01000084.1"/>
</dbReference>
<protein>
    <recommendedName>
        <fullName evidence="2">histidine kinase</fullName>
        <ecNumber evidence="2">2.7.13.3</ecNumber>
    </recommendedName>
</protein>
<dbReference type="InterPro" id="IPR005467">
    <property type="entry name" value="His_kinase_dom"/>
</dbReference>
<evidence type="ECO:0000259" key="9">
    <source>
        <dbReference type="PROSITE" id="PS50109"/>
    </source>
</evidence>
<keyword evidence="7 8" id="KW-1133">Transmembrane helix</keyword>
<dbReference type="InterPro" id="IPR003594">
    <property type="entry name" value="HATPase_dom"/>
</dbReference>
<dbReference type="SUPFAM" id="SSF47384">
    <property type="entry name" value="Homodimeric domain of signal transducing histidine kinase"/>
    <property type="match status" value="1"/>
</dbReference>
<keyword evidence="8" id="KW-0472">Membrane</keyword>
<dbReference type="EC" id="2.7.13.3" evidence="2"/>
<evidence type="ECO:0000256" key="5">
    <source>
        <dbReference type="ARBA" id="ARBA00022692"/>
    </source>
</evidence>
<dbReference type="Gene3D" id="1.10.287.130">
    <property type="match status" value="1"/>
</dbReference>
<dbReference type="Gene3D" id="3.30.565.10">
    <property type="entry name" value="Histidine kinase-like ATPase, C-terminal domain"/>
    <property type="match status" value="1"/>
</dbReference>
<keyword evidence="5 8" id="KW-0812">Transmembrane</keyword>
<comment type="catalytic activity">
    <reaction evidence="1">
        <text>ATP + protein L-histidine = ADP + protein N-phospho-L-histidine.</text>
        <dbReference type="EC" id="2.7.13.3"/>
    </reaction>
</comment>
<dbReference type="InterPro" id="IPR050428">
    <property type="entry name" value="TCS_sensor_his_kinase"/>
</dbReference>
<evidence type="ECO:0000256" key="8">
    <source>
        <dbReference type="SAM" id="Phobius"/>
    </source>
</evidence>
<dbReference type="Pfam" id="PF02518">
    <property type="entry name" value="HATPase_c"/>
    <property type="match status" value="1"/>
</dbReference>
<dbReference type="PANTHER" id="PTHR45436">
    <property type="entry name" value="SENSOR HISTIDINE KINASE YKOH"/>
    <property type="match status" value="1"/>
</dbReference>
<evidence type="ECO:0000313" key="11">
    <source>
        <dbReference type="Proteomes" id="UP000192277"/>
    </source>
</evidence>
<accession>A0ABX3NM47</accession>
<organism evidence="10 11">
    <name type="scientific">Niastella koreensis</name>
    <dbReference type="NCBI Taxonomy" id="354356"/>
    <lineage>
        <taxon>Bacteria</taxon>
        <taxon>Pseudomonadati</taxon>
        <taxon>Bacteroidota</taxon>
        <taxon>Chitinophagia</taxon>
        <taxon>Chitinophagales</taxon>
        <taxon>Chitinophagaceae</taxon>
        <taxon>Niastella</taxon>
    </lineage>
</organism>
<name>A0ABX3NM47_9BACT</name>
<keyword evidence="3" id="KW-0597">Phosphoprotein</keyword>
<dbReference type="EMBL" id="LWBO01000084">
    <property type="protein sequence ID" value="OQP39175.1"/>
    <property type="molecule type" value="Genomic_DNA"/>
</dbReference>